<dbReference type="AlphaFoldDB" id="A0A1W2BID2"/>
<dbReference type="Pfam" id="PF04023">
    <property type="entry name" value="FeoA"/>
    <property type="match status" value="1"/>
</dbReference>
<keyword evidence="4" id="KW-1185">Reference proteome</keyword>
<feature type="domain" description="Ferrous iron transporter FeoA-like" evidence="2">
    <location>
        <begin position="13"/>
        <end position="86"/>
    </location>
</feature>
<evidence type="ECO:0000256" key="1">
    <source>
        <dbReference type="ARBA" id="ARBA00023004"/>
    </source>
</evidence>
<dbReference type="GO" id="GO:0046914">
    <property type="term" value="F:transition metal ion binding"/>
    <property type="evidence" value="ECO:0007669"/>
    <property type="project" value="InterPro"/>
</dbReference>
<gene>
    <name evidence="3" type="ORF">SAMN06296427_106199</name>
</gene>
<dbReference type="InterPro" id="IPR038157">
    <property type="entry name" value="FeoA_core_dom"/>
</dbReference>
<dbReference type="SUPFAM" id="SSF50037">
    <property type="entry name" value="C-terminal domain of transcriptional repressors"/>
    <property type="match status" value="1"/>
</dbReference>
<keyword evidence="1" id="KW-0408">Iron</keyword>
<evidence type="ECO:0000313" key="3">
    <source>
        <dbReference type="EMBL" id="SMC72674.1"/>
    </source>
</evidence>
<sequence length="87" mass="9739">MNHTFEPKMDLQKTIAHLKIDESARISGYTSEEIPVKLYELGLLPGSEIILKKRLPFGGPICIQMTENDNLIALRKSEASSILIESI</sequence>
<dbReference type="STRING" id="1434700.SAMN06296427_106199"/>
<dbReference type="PANTHER" id="PTHR42954:SF2">
    <property type="entry name" value="FE(2+) TRANSPORT PROTEIN A"/>
    <property type="match status" value="1"/>
</dbReference>
<reference evidence="3 4" key="1">
    <citation type="submission" date="2017-04" db="EMBL/GenBank/DDBJ databases">
        <authorList>
            <person name="Afonso C.L."/>
            <person name="Miller P.J."/>
            <person name="Scott M.A."/>
            <person name="Spackman E."/>
            <person name="Goraichik I."/>
            <person name="Dimitrov K.M."/>
            <person name="Suarez D.L."/>
            <person name="Swayne D.E."/>
        </authorList>
    </citation>
    <scope>NUCLEOTIDE SEQUENCE [LARGE SCALE GENOMIC DNA]</scope>
    <source>
        <strain evidence="3 4">CGMCC 1.12708</strain>
    </source>
</reference>
<accession>A0A1W2BID2</accession>
<dbReference type="Gene3D" id="2.30.30.90">
    <property type="match status" value="1"/>
</dbReference>
<dbReference type="InterPro" id="IPR052713">
    <property type="entry name" value="FeoA"/>
</dbReference>
<dbReference type="Proteomes" id="UP000192393">
    <property type="component" value="Unassembled WGS sequence"/>
</dbReference>
<name>A0A1W2BID2_9FLAO</name>
<dbReference type="InterPro" id="IPR007167">
    <property type="entry name" value="Fe-transptr_FeoA-like"/>
</dbReference>
<organism evidence="3 4">
    <name type="scientific">Moheibacter sediminis</name>
    <dbReference type="NCBI Taxonomy" id="1434700"/>
    <lineage>
        <taxon>Bacteria</taxon>
        <taxon>Pseudomonadati</taxon>
        <taxon>Bacteroidota</taxon>
        <taxon>Flavobacteriia</taxon>
        <taxon>Flavobacteriales</taxon>
        <taxon>Weeksellaceae</taxon>
        <taxon>Moheibacter</taxon>
    </lineage>
</organism>
<dbReference type="EMBL" id="FWXS01000006">
    <property type="protein sequence ID" value="SMC72674.1"/>
    <property type="molecule type" value="Genomic_DNA"/>
</dbReference>
<dbReference type="RefSeq" id="WP_221405782.1">
    <property type="nucleotide sequence ID" value="NZ_FWXS01000006.1"/>
</dbReference>
<dbReference type="PANTHER" id="PTHR42954">
    <property type="entry name" value="FE(2+) TRANSPORT PROTEIN A"/>
    <property type="match status" value="1"/>
</dbReference>
<proteinExistence type="predicted"/>
<dbReference type="SMART" id="SM00899">
    <property type="entry name" value="FeoA"/>
    <property type="match status" value="1"/>
</dbReference>
<protein>
    <submittedName>
        <fullName evidence="3">Ferrous iron transport protein A</fullName>
    </submittedName>
</protein>
<dbReference type="InterPro" id="IPR008988">
    <property type="entry name" value="Transcriptional_repressor_C"/>
</dbReference>
<evidence type="ECO:0000313" key="4">
    <source>
        <dbReference type="Proteomes" id="UP000192393"/>
    </source>
</evidence>
<evidence type="ECO:0000259" key="2">
    <source>
        <dbReference type="SMART" id="SM00899"/>
    </source>
</evidence>